<protein>
    <submittedName>
        <fullName evidence="1">Uncharacterized protein</fullName>
    </submittedName>
</protein>
<sequence>MLESLRSGWLGSAVLGVTSWRGAAAHGKLTSKDSCIGTTTSRLEAFGVRWLDIRIDVMNRP</sequence>
<dbReference type="Proteomes" id="UP001138768">
    <property type="component" value="Unassembled WGS sequence"/>
</dbReference>
<dbReference type="AlphaFoldDB" id="A0A9X1B623"/>
<name>A0A9X1B623_9GAMM</name>
<evidence type="ECO:0000313" key="2">
    <source>
        <dbReference type="Proteomes" id="UP001138768"/>
    </source>
</evidence>
<proteinExistence type="predicted"/>
<accession>A0A9X1B623</accession>
<reference evidence="1 2" key="1">
    <citation type="journal article" date="2020" name="Microorganisms">
        <title>Osmotic Adaptation and Compatible Solute Biosynthesis of Phototrophic Bacteria as Revealed from Genome Analyses.</title>
        <authorList>
            <person name="Imhoff J.F."/>
            <person name="Rahn T."/>
            <person name="Kunzel S."/>
            <person name="Keller A."/>
            <person name="Neulinger S.C."/>
        </authorList>
    </citation>
    <scope>NUCLEOTIDE SEQUENCE [LARGE SCALE GENOMIC DNA]</scope>
    <source>
        <strain evidence="1 2">DSM 25653</strain>
    </source>
</reference>
<organism evidence="1 2">
    <name type="scientific">Lamprobacter modestohalophilus</name>
    <dbReference type="NCBI Taxonomy" id="1064514"/>
    <lineage>
        <taxon>Bacteria</taxon>
        <taxon>Pseudomonadati</taxon>
        <taxon>Pseudomonadota</taxon>
        <taxon>Gammaproteobacteria</taxon>
        <taxon>Chromatiales</taxon>
        <taxon>Chromatiaceae</taxon>
        <taxon>Lamprobacter</taxon>
    </lineage>
</organism>
<evidence type="ECO:0000313" key="1">
    <source>
        <dbReference type="EMBL" id="MBK1621043.1"/>
    </source>
</evidence>
<keyword evidence="2" id="KW-1185">Reference proteome</keyword>
<comment type="caution">
    <text evidence="1">The sequence shown here is derived from an EMBL/GenBank/DDBJ whole genome shotgun (WGS) entry which is preliminary data.</text>
</comment>
<gene>
    <name evidence="1" type="ORF">CKO42_21990</name>
</gene>
<dbReference type="EMBL" id="NRRY01000056">
    <property type="protein sequence ID" value="MBK1621043.1"/>
    <property type="molecule type" value="Genomic_DNA"/>
</dbReference>